<keyword evidence="11" id="KW-1208">Phospholipid metabolism</keyword>
<sequence length="489" mass="56032">MQEYVQPVIQFLEQWGYIPMSIMYIGVALTILIENRNPTKTISWVLVIVFIPFLGLVLYYLFGQKFSKVKKMKRINQEQTLRLKKEFQRLEPLMQWSIRNIHSKIGDLSRVYSYLKNEKLSTPTLNNEVTLLVNGEEKFPLFLQSLEEAKHSIHLEYYIFDLDNIGTKVLDLLEKKASEGIIVRLIVDSFGSPKLVRYMRKKKDSKIQFQAFLPVTFTSLANSNYRNHRKIAVIDGFTCYIGGINISDRYINPNEFGLYWRDTSVKVVGNVGTMFQISFWNSWNQTDGESFNLADGYLRETPKVTDQLSAVALASSDPGSVGPFNMEALLISIGEASESIKLCTPYFIPSEELATALKTAAAAGVQVDLMIPAEGDSWIVQHATYSYLKPLLERGVNVYLYEKGFLHAKTSIIDGKIAYVGTVNLDFRSFYINYEVQAVISNRDFCKKMEDQFEIDKQGSRQIYFKDWGKRKAWKRGVDSLCRLLAPLL</sequence>
<proteinExistence type="predicted"/>
<dbReference type="OrthoDB" id="9762009at2"/>
<dbReference type="EMBL" id="FNUT01000015">
    <property type="protein sequence ID" value="SEG71295.1"/>
    <property type="molecule type" value="Genomic_DNA"/>
</dbReference>
<evidence type="ECO:0000256" key="7">
    <source>
        <dbReference type="ARBA" id="ARBA00022989"/>
    </source>
</evidence>
<dbReference type="PANTHER" id="PTHR21248:SF22">
    <property type="entry name" value="PHOSPHOLIPASE D"/>
    <property type="match status" value="1"/>
</dbReference>
<dbReference type="InterPro" id="IPR022924">
    <property type="entry name" value="Cardiolipin_synthase"/>
</dbReference>
<evidence type="ECO:0000259" key="14">
    <source>
        <dbReference type="PROSITE" id="PS50035"/>
    </source>
</evidence>
<keyword evidence="7 13" id="KW-1133">Transmembrane helix</keyword>
<keyword evidence="2" id="KW-1003">Cell membrane</keyword>
<keyword evidence="8" id="KW-0443">Lipid metabolism</keyword>
<dbReference type="InterPro" id="IPR025202">
    <property type="entry name" value="PLD-like_dom"/>
</dbReference>
<dbReference type="CDD" id="cd09110">
    <property type="entry name" value="PLDc_CLS_1"/>
    <property type="match status" value="1"/>
</dbReference>
<evidence type="ECO:0000256" key="11">
    <source>
        <dbReference type="ARBA" id="ARBA00023264"/>
    </source>
</evidence>
<dbReference type="Proteomes" id="UP000236731">
    <property type="component" value="Unassembled WGS sequence"/>
</dbReference>
<keyword evidence="3" id="KW-0444">Lipid biosynthesis</keyword>
<evidence type="ECO:0000256" key="8">
    <source>
        <dbReference type="ARBA" id="ARBA00023098"/>
    </source>
</evidence>
<evidence type="ECO:0000256" key="10">
    <source>
        <dbReference type="ARBA" id="ARBA00023209"/>
    </source>
</evidence>
<evidence type="ECO:0000256" key="5">
    <source>
        <dbReference type="ARBA" id="ARBA00022692"/>
    </source>
</evidence>
<keyword evidence="4" id="KW-0808">Transferase</keyword>
<feature type="domain" description="PLD phosphodiesterase" evidence="14">
    <location>
        <begin position="402"/>
        <end position="429"/>
    </location>
</feature>
<name>A0A1H6CF84_9SPHI</name>
<feature type="domain" description="PLD phosphodiesterase" evidence="14">
    <location>
        <begin position="223"/>
        <end position="250"/>
    </location>
</feature>
<dbReference type="Pfam" id="PF13091">
    <property type="entry name" value="PLDc_2"/>
    <property type="match status" value="2"/>
</dbReference>
<dbReference type="CDD" id="cd09112">
    <property type="entry name" value="PLDc_CLS_2"/>
    <property type="match status" value="1"/>
</dbReference>
<evidence type="ECO:0000313" key="16">
    <source>
        <dbReference type="Proteomes" id="UP000236731"/>
    </source>
</evidence>
<dbReference type="NCBIfam" id="TIGR04265">
    <property type="entry name" value="bac_cardiolipin"/>
    <property type="match status" value="1"/>
</dbReference>
<keyword evidence="16" id="KW-1185">Reference proteome</keyword>
<feature type="transmembrane region" description="Helical" evidence="13">
    <location>
        <begin position="42"/>
        <end position="62"/>
    </location>
</feature>
<evidence type="ECO:0000256" key="3">
    <source>
        <dbReference type="ARBA" id="ARBA00022516"/>
    </source>
</evidence>
<dbReference type="PANTHER" id="PTHR21248">
    <property type="entry name" value="CARDIOLIPIN SYNTHASE"/>
    <property type="match status" value="1"/>
</dbReference>
<accession>A0A1H6CF84</accession>
<comment type="subcellular location">
    <subcellularLocation>
        <location evidence="1">Cell membrane</location>
        <topology evidence="1">Multi-pass membrane protein</topology>
    </subcellularLocation>
</comment>
<dbReference type="PROSITE" id="PS50035">
    <property type="entry name" value="PLD"/>
    <property type="match status" value="2"/>
</dbReference>
<feature type="transmembrane region" description="Helical" evidence="13">
    <location>
        <begin position="15"/>
        <end position="33"/>
    </location>
</feature>
<evidence type="ECO:0000256" key="4">
    <source>
        <dbReference type="ARBA" id="ARBA00022679"/>
    </source>
</evidence>
<dbReference type="GO" id="GO:0008808">
    <property type="term" value="F:cardiolipin synthase activity"/>
    <property type="evidence" value="ECO:0007669"/>
    <property type="project" value="UniProtKB-UniRule"/>
</dbReference>
<dbReference type="Gene3D" id="3.30.870.10">
    <property type="entry name" value="Endonuclease Chain A"/>
    <property type="match status" value="2"/>
</dbReference>
<reference evidence="16" key="1">
    <citation type="submission" date="2016-10" db="EMBL/GenBank/DDBJ databases">
        <authorList>
            <person name="Varghese N."/>
            <person name="Submissions S."/>
        </authorList>
    </citation>
    <scope>NUCLEOTIDE SEQUENCE [LARGE SCALE GENOMIC DNA]</scope>
    <source>
        <strain evidence="16">DSM 22361</strain>
    </source>
</reference>
<keyword evidence="9 13" id="KW-0472">Membrane</keyword>
<keyword evidence="10" id="KW-0594">Phospholipid biosynthesis</keyword>
<dbReference type="RefSeq" id="WP_103907719.1">
    <property type="nucleotide sequence ID" value="NZ_CP049246.1"/>
</dbReference>
<evidence type="ECO:0000256" key="2">
    <source>
        <dbReference type="ARBA" id="ARBA00022475"/>
    </source>
</evidence>
<keyword evidence="5 13" id="KW-0812">Transmembrane</keyword>
<dbReference type="Pfam" id="PF13396">
    <property type="entry name" value="PLDc_N"/>
    <property type="match status" value="1"/>
</dbReference>
<dbReference type="GO" id="GO:0032049">
    <property type="term" value="P:cardiolipin biosynthetic process"/>
    <property type="evidence" value="ECO:0007669"/>
    <property type="project" value="UniProtKB-UniRule"/>
</dbReference>
<evidence type="ECO:0000256" key="9">
    <source>
        <dbReference type="ARBA" id="ARBA00023136"/>
    </source>
</evidence>
<keyword evidence="6" id="KW-0677">Repeat</keyword>
<evidence type="ECO:0000256" key="6">
    <source>
        <dbReference type="ARBA" id="ARBA00022737"/>
    </source>
</evidence>
<dbReference type="GO" id="GO:0005886">
    <property type="term" value="C:plasma membrane"/>
    <property type="evidence" value="ECO:0007669"/>
    <property type="project" value="UniProtKB-SubCell"/>
</dbReference>
<gene>
    <name evidence="15" type="ORF">SAMN05421877_11511</name>
</gene>
<evidence type="ECO:0000313" key="15">
    <source>
        <dbReference type="EMBL" id="SEG71295.1"/>
    </source>
</evidence>
<dbReference type="SMART" id="SM00155">
    <property type="entry name" value="PLDc"/>
    <property type="match status" value="2"/>
</dbReference>
<evidence type="ECO:0000256" key="12">
    <source>
        <dbReference type="NCBIfam" id="TIGR04265"/>
    </source>
</evidence>
<dbReference type="AlphaFoldDB" id="A0A1H6CF84"/>
<dbReference type="SUPFAM" id="SSF56024">
    <property type="entry name" value="Phospholipase D/nuclease"/>
    <property type="match status" value="2"/>
</dbReference>
<evidence type="ECO:0000256" key="13">
    <source>
        <dbReference type="SAM" id="Phobius"/>
    </source>
</evidence>
<evidence type="ECO:0000256" key="1">
    <source>
        <dbReference type="ARBA" id="ARBA00004651"/>
    </source>
</evidence>
<dbReference type="InterPro" id="IPR027379">
    <property type="entry name" value="CLS_N"/>
</dbReference>
<protein>
    <recommendedName>
        <fullName evidence="12">Cardiolipin synthase</fullName>
        <ecNumber evidence="12">2.7.8.-</ecNumber>
    </recommendedName>
</protein>
<dbReference type="InterPro" id="IPR001736">
    <property type="entry name" value="PLipase_D/transphosphatidylase"/>
</dbReference>
<dbReference type="EC" id="2.7.8.-" evidence="12"/>
<organism evidence="15 16">
    <name type="scientific">Sphingobacterium lactis</name>
    <dbReference type="NCBI Taxonomy" id="797291"/>
    <lineage>
        <taxon>Bacteria</taxon>
        <taxon>Pseudomonadati</taxon>
        <taxon>Bacteroidota</taxon>
        <taxon>Sphingobacteriia</taxon>
        <taxon>Sphingobacteriales</taxon>
        <taxon>Sphingobacteriaceae</taxon>
        <taxon>Sphingobacterium</taxon>
    </lineage>
</organism>